<accession>A0A171PVC6</accession>
<dbReference type="EMBL" id="KJ755191">
    <property type="protein sequence ID" value="AJP08999.1"/>
    <property type="molecule type" value="Genomic_DNA"/>
</dbReference>
<organism evidence="1 2">
    <name type="scientific">Heliothis virescens ascovirus 3f</name>
    <dbReference type="NCBI Taxonomy" id="328614"/>
    <lineage>
        <taxon>Viruses</taxon>
        <taxon>Varidnaviria</taxon>
        <taxon>Bamfordvirae</taxon>
        <taxon>Nucleocytoviricota</taxon>
        <taxon>Megaviricetes</taxon>
        <taxon>Pimascovirales</taxon>
        <taxon>Pimascovirales incertae sedis</taxon>
        <taxon>Ascoviridae</taxon>
        <taxon>Ascovirus</taxon>
        <taxon>Ascovirus hvav3a</taxon>
    </lineage>
</organism>
<evidence type="ECO:0000313" key="2">
    <source>
        <dbReference type="Proteomes" id="UP000232922"/>
    </source>
</evidence>
<protein>
    <submittedName>
        <fullName evidence="1">Uncharacterized protein</fullName>
    </submittedName>
</protein>
<reference evidence="2" key="1">
    <citation type="submission" date="2014-04" db="EMBL/GenBank/DDBJ databases">
        <authorList>
            <person name="Wei Y."/>
            <person name="Huang G."/>
            <person name="Cheng X."/>
        </authorList>
    </citation>
    <scope>NUCLEOTIDE SEQUENCE [LARGE SCALE GENOMIC DNA]</scope>
</reference>
<dbReference type="GeneID" id="41900635"/>
<evidence type="ECO:0000313" key="1">
    <source>
        <dbReference type="EMBL" id="AJP08999.1"/>
    </source>
</evidence>
<name>A0A171PVC6_9VIRU</name>
<dbReference type="RefSeq" id="YP_009701499.1">
    <property type="nucleotide sequence ID" value="NC_044938.1"/>
</dbReference>
<proteinExistence type="predicted"/>
<dbReference type="Proteomes" id="UP000232922">
    <property type="component" value="Genome"/>
</dbReference>
<dbReference type="KEGG" id="vg:41900635"/>
<sequence>MERTRTESDGLGTLISVAGDDKLIDVAKNTFKKRCIAAALQIYPDGSRKYDTMKLLQIAEIWFKDLHRTDILPNLFVGAFLASMPDDLLVDLTSAGMKLDNACVVCKTRVDEPIARFIPLRRCFCSTCARGLYYSTSWRVEGVPTEGDQCKCGTNYDTDVILCACDQLYCTICRKDTALCDETEV</sequence>